<dbReference type="PROSITE" id="PS50928">
    <property type="entry name" value="ABC_TM1"/>
    <property type="match status" value="1"/>
</dbReference>
<dbReference type="Proteomes" id="UP000242972">
    <property type="component" value="Unassembled WGS sequence"/>
</dbReference>
<comment type="similarity">
    <text evidence="8">Belongs to the binding-protein-dependent transport system permease family.</text>
</comment>
<feature type="transmembrane region" description="Helical" evidence="8">
    <location>
        <begin position="62"/>
        <end position="82"/>
    </location>
</feature>
<dbReference type="InterPro" id="IPR000515">
    <property type="entry name" value="MetI-like"/>
</dbReference>
<dbReference type="PANTHER" id="PTHR43357">
    <property type="entry name" value="INNER MEMBRANE ABC TRANSPORTER PERMEASE PROTEIN YDCV"/>
    <property type="match status" value="1"/>
</dbReference>
<keyword evidence="6 8" id="KW-1133">Transmembrane helix</keyword>
<keyword evidence="7 8" id="KW-0472">Membrane</keyword>
<dbReference type="PANTHER" id="PTHR43357:SF4">
    <property type="entry name" value="INNER MEMBRANE ABC TRANSPORTER PERMEASE PROTEIN YDCV"/>
    <property type="match status" value="1"/>
</dbReference>
<organism evidence="10 11">
    <name type="scientific">Sulfobacillus benefaciens</name>
    <dbReference type="NCBI Taxonomy" id="453960"/>
    <lineage>
        <taxon>Bacteria</taxon>
        <taxon>Bacillati</taxon>
        <taxon>Bacillota</taxon>
        <taxon>Clostridia</taxon>
        <taxon>Eubacteriales</taxon>
        <taxon>Clostridiales Family XVII. Incertae Sedis</taxon>
        <taxon>Sulfobacillus</taxon>
    </lineage>
</organism>
<proteinExistence type="inferred from homology"/>
<feature type="transmembrane region" description="Helical" evidence="8">
    <location>
        <begin position="6"/>
        <end position="27"/>
    </location>
</feature>
<evidence type="ECO:0000256" key="5">
    <source>
        <dbReference type="ARBA" id="ARBA00022692"/>
    </source>
</evidence>
<protein>
    <recommendedName>
        <fullName evidence="9">ABC transmembrane type-1 domain-containing protein</fullName>
    </recommendedName>
</protein>
<dbReference type="GO" id="GO:0055085">
    <property type="term" value="P:transmembrane transport"/>
    <property type="evidence" value="ECO:0007669"/>
    <property type="project" value="InterPro"/>
</dbReference>
<evidence type="ECO:0000313" key="11">
    <source>
        <dbReference type="Proteomes" id="UP000242972"/>
    </source>
</evidence>
<dbReference type="AlphaFoldDB" id="A0A2T2XI18"/>
<reference evidence="10 11" key="1">
    <citation type="journal article" date="2014" name="BMC Genomics">
        <title>Comparison of environmental and isolate Sulfobacillus genomes reveals diverse carbon, sulfur, nitrogen, and hydrogen metabolisms.</title>
        <authorList>
            <person name="Justice N.B."/>
            <person name="Norman A."/>
            <person name="Brown C.T."/>
            <person name="Singh A."/>
            <person name="Thomas B.C."/>
            <person name="Banfield J.F."/>
        </authorList>
    </citation>
    <scope>NUCLEOTIDE SEQUENCE [LARGE SCALE GENOMIC DNA]</scope>
    <source>
        <strain evidence="10">AMDSBA4</strain>
    </source>
</reference>
<dbReference type="CDD" id="cd06261">
    <property type="entry name" value="TM_PBP2"/>
    <property type="match status" value="1"/>
</dbReference>
<evidence type="ECO:0000259" key="9">
    <source>
        <dbReference type="PROSITE" id="PS50928"/>
    </source>
</evidence>
<feature type="domain" description="ABC transmembrane type-1" evidence="9">
    <location>
        <begin position="56"/>
        <end position="241"/>
    </location>
</feature>
<feature type="transmembrane region" description="Helical" evidence="8">
    <location>
        <begin position="222"/>
        <end position="240"/>
    </location>
</feature>
<evidence type="ECO:0000256" key="2">
    <source>
        <dbReference type="ARBA" id="ARBA00022448"/>
    </source>
</evidence>
<name>A0A2T2XI18_9FIRM</name>
<dbReference type="Pfam" id="PF00528">
    <property type="entry name" value="BPD_transp_1"/>
    <property type="match status" value="1"/>
</dbReference>
<keyword evidence="3" id="KW-1003">Cell membrane</keyword>
<feature type="transmembrane region" description="Helical" evidence="8">
    <location>
        <begin position="94"/>
        <end position="116"/>
    </location>
</feature>
<comment type="subcellular location">
    <subcellularLocation>
        <location evidence="1">Cell inner membrane</location>
        <topology evidence="1">Multi-pass membrane protein</topology>
    </subcellularLocation>
    <subcellularLocation>
        <location evidence="8">Cell membrane</location>
        <topology evidence="8">Multi-pass membrane protein</topology>
    </subcellularLocation>
</comment>
<dbReference type="GO" id="GO:0005886">
    <property type="term" value="C:plasma membrane"/>
    <property type="evidence" value="ECO:0007669"/>
    <property type="project" value="UniProtKB-SubCell"/>
</dbReference>
<evidence type="ECO:0000256" key="8">
    <source>
        <dbReference type="RuleBase" id="RU363032"/>
    </source>
</evidence>
<comment type="caution">
    <text evidence="10">The sequence shown here is derived from an EMBL/GenBank/DDBJ whole genome shotgun (WGS) entry which is preliminary data.</text>
</comment>
<evidence type="ECO:0000256" key="3">
    <source>
        <dbReference type="ARBA" id="ARBA00022475"/>
    </source>
</evidence>
<feature type="transmembrane region" description="Helical" evidence="8">
    <location>
        <begin position="182"/>
        <end position="202"/>
    </location>
</feature>
<gene>
    <name evidence="10" type="ORF">C7B46_06900</name>
</gene>
<evidence type="ECO:0000256" key="1">
    <source>
        <dbReference type="ARBA" id="ARBA00004429"/>
    </source>
</evidence>
<evidence type="ECO:0000256" key="6">
    <source>
        <dbReference type="ARBA" id="ARBA00022989"/>
    </source>
</evidence>
<dbReference type="Gene3D" id="1.10.3720.10">
    <property type="entry name" value="MetI-like"/>
    <property type="match status" value="1"/>
</dbReference>
<sequence>MKGSRGWSFIVAVVGFLYFIVPLIATAQFSIQEGPAKPFWAAYTSILTSPSFWASLRLSLFMALAAVVIGLVIIVPAAYWAFLRVPRMQAWVEFVSILPFVVPPIVLVLGLVHLYGNGYGPLSARPVMLMAAYGVVSLPYLYRSVDNGLRSMDVRALTEAALGLGSSWPRVMFQVVLPNLRTALLGGTFLVFALIMGEYAISSMLGFNTFGVYMLLTGQTRAHAAAALALISFALVWLLVGVMQAVNRGNVTIGGSR</sequence>
<feature type="transmembrane region" description="Helical" evidence="8">
    <location>
        <begin position="122"/>
        <end position="142"/>
    </location>
</feature>
<dbReference type="SUPFAM" id="SSF161098">
    <property type="entry name" value="MetI-like"/>
    <property type="match status" value="1"/>
</dbReference>
<evidence type="ECO:0000256" key="4">
    <source>
        <dbReference type="ARBA" id="ARBA00022519"/>
    </source>
</evidence>
<accession>A0A2T2XI18</accession>
<dbReference type="InterPro" id="IPR035906">
    <property type="entry name" value="MetI-like_sf"/>
</dbReference>
<dbReference type="EMBL" id="PXYW01000012">
    <property type="protein sequence ID" value="PSR34120.1"/>
    <property type="molecule type" value="Genomic_DNA"/>
</dbReference>
<keyword evidence="2 8" id="KW-0813">Transport</keyword>
<evidence type="ECO:0000313" key="10">
    <source>
        <dbReference type="EMBL" id="PSR34120.1"/>
    </source>
</evidence>
<keyword evidence="4" id="KW-0997">Cell inner membrane</keyword>
<evidence type="ECO:0000256" key="7">
    <source>
        <dbReference type="ARBA" id="ARBA00023136"/>
    </source>
</evidence>
<keyword evidence="5 8" id="KW-0812">Transmembrane</keyword>